<keyword evidence="6" id="KW-0028">Amino-acid biosynthesis</keyword>
<dbReference type="SUPFAM" id="SSF53671">
    <property type="entry name" value="Aspartate/ornithine carbamoyltransferase"/>
    <property type="match status" value="1"/>
</dbReference>
<reference evidence="14 15" key="1">
    <citation type="submission" date="2024-05" db="EMBL/GenBank/DDBJ databases">
        <title>De novo assembly of an allotetraploid wild potato.</title>
        <authorList>
            <person name="Hosaka A.J."/>
        </authorList>
    </citation>
    <scope>NUCLEOTIDE SEQUENCE [LARGE SCALE GENOMIC DNA]</scope>
    <source>
        <tissue evidence="14">Young leaves</tissue>
    </source>
</reference>
<proteinExistence type="inferred from homology"/>
<dbReference type="InterPro" id="IPR024904">
    <property type="entry name" value="OTCase_ArgI"/>
</dbReference>
<feature type="domain" description="Aspartate/ornithine carbamoyltransferase Asp/Orn-binding" evidence="12">
    <location>
        <begin position="224"/>
        <end position="375"/>
    </location>
</feature>
<dbReference type="GO" id="GO:0006526">
    <property type="term" value="P:L-arginine biosynthetic process"/>
    <property type="evidence" value="ECO:0007669"/>
    <property type="project" value="UniProtKB-KW"/>
</dbReference>
<name>A0ABD2QTL6_9SOLN</name>
<feature type="domain" description="Aspartate/ornithine carbamoyltransferase carbamoyl-P binding" evidence="13">
    <location>
        <begin position="77"/>
        <end position="218"/>
    </location>
</feature>
<dbReference type="FunFam" id="3.40.50.1370:FF:000015">
    <property type="entry name" value="ornithine carbamoyltransferase, chloroplastic"/>
    <property type="match status" value="1"/>
</dbReference>
<dbReference type="FunFam" id="3.40.50.1370:FF:000008">
    <property type="entry name" value="Ornithine carbamoyltransferase"/>
    <property type="match status" value="1"/>
</dbReference>
<evidence type="ECO:0000256" key="10">
    <source>
        <dbReference type="ARBA" id="ARBA00048772"/>
    </source>
</evidence>
<dbReference type="PRINTS" id="PR00102">
    <property type="entry name" value="OTCASE"/>
</dbReference>
<dbReference type="NCBIfam" id="NF001986">
    <property type="entry name" value="PRK00779.1"/>
    <property type="match status" value="1"/>
</dbReference>
<comment type="caution">
    <text evidence="14">The sequence shown here is derived from an EMBL/GenBank/DDBJ whole genome shotgun (WGS) entry which is preliminary data.</text>
</comment>
<comment type="similarity">
    <text evidence="2">Belongs to the aspartate/ornithine carbamoyltransferase superfamily. OTCase family.</text>
</comment>
<dbReference type="Gene3D" id="3.40.50.1370">
    <property type="entry name" value="Aspartate/ornithine carbamoyltransferase"/>
    <property type="match status" value="2"/>
</dbReference>
<keyword evidence="8 11" id="KW-0808">Transferase</keyword>
<dbReference type="Proteomes" id="UP001627284">
    <property type="component" value="Unassembled WGS sequence"/>
</dbReference>
<evidence type="ECO:0000256" key="8">
    <source>
        <dbReference type="ARBA" id="ARBA00022679"/>
    </source>
</evidence>
<evidence type="ECO:0000256" key="1">
    <source>
        <dbReference type="ARBA" id="ARBA00004229"/>
    </source>
</evidence>
<keyword evidence="7" id="KW-0934">Plastid</keyword>
<dbReference type="AlphaFoldDB" id="A0ABD2QTL6"/>
<keyword evidence="4" id="KW-0150">Chloroplast</keyword>
<evidence type="ECO:0000256" key="7">
    <source>
        <dbReference type="ARBA" id="ARBA00022640"/>
    </source>
</evidence>
<evidence type="ECO:0000313" key="15">
    <source>
        <dbReference type="Proteomes" id="UP001627284"/>
    </source>
</evidence>
<sequence>MAAIFSQLSSLRSPENLSFSSVSTLSHSGKQLSQFSGVIVSSPVTFPAFRQRISCQTTSSAAAPSSSVIAKGTANQKDFLHINDFDKATILNILDRAREVKELLKSGERTYLPFKGKTMAMIFTKPSMRTRVSFETGFYLLGGHAIYLGPNDIQMGKREETRDVARVLSRYNDIIMARVFAHQDILDLAKYATVPVINGLTDYNHPCQIMADALTMIEYVGQLEGTKVVYVGDGNNIVHSWLLLAAVIPFHFVCACPKGFEPDQQTVEKARQAGVSKIEITNDPKEAVRDADVVYADVWASMGQKEEAAHRRQVFQGFQVDEQLMKLAGKKAYFMHCLPAERGVEVTDGVIEAPNSIVFPQAENRMHAQNAIILHVLGL</sequence>
<dbReference type="HAMAP" id="MF_01109">
    <property type="entry name" value="OTCase"/>
    <property type="match status" value="1"/>
</dbReference>
<protein>
    <recommendedName>
        <fullName evidence="3">ornithine carbamoyltransferase</fullName>
        <ecNumber evidence="3">2.1.3.3</ecNumber>
    </recommendedName>
</protein>
<dbReference type="PRINTS" id="PR00100">
    <property type="entry name" value="AOTCASE"/>
</dbReference>
<keyword evidence="5" id="KW-0055">Arginine biosynthesis</keyword>
<keyword evidence="9" id="KW-0809">Transit peptide</keyword>
<evidence type="ECO:0000256" key="9">
    <source>
        <dbReference type="ARBA" id="ARBA00022946"/>
    </source>
</evidence>
<evidence type="ECO:0000259" key="13">
    <source>
        <dbReference type="Pfam" id="PF02729"/>
    </source>
</evidence>
<dbReference type="Pfam" id="PF02729">
    <property type="entry name" value="OTCace_N"/>
    <property type="match status" value="1"/>
</dbReference>
<comment type="catalytic activity">
    <reaction evidence="10">
        <text>carbamoyl phosphate + L-ornithine = L-citrulline + phosphate + H(+)</text>
        <dbReference type="Rhea" id="RHEA:19513"/>
        <dbReference type="ChEBI" id="CHEBI:15378"/>
        <dbReference type="ChEBI" id="CHEBI:43474"/>
        <dbReference type="ChEBI" id="CHEBI:46911"/>
        <dbReference type="ChEBI" id="CHEBI:57743"/>
        <dbReference type="ChEBI" id="CHEBI:58228"/>
        <dbReference type="EC" id="2.1.3.3"/>
    </reaction>
</comment>
<organism evidence="14 15">
    <name type="scientific">Solanum stoloniferum</name>
    <dbReference type="NCBI Taxonomy" id="62892"/>
    <lineage>
        <taxon>Eukaryota</taxon>
        <taxon>Viridiplantae</taxon>
        <taxon>Streptophyta</taxon>
        <taxon>Embryophyta</taxon>
        <taxon>Tracheophyta</taxon>
        <taxon>Spermatophyta</taxon>
        <taxon>Magnoliopsida</taxon>
        <taxon>eudicotyledons</taxon>
        <taxon>Gunneridae</taxon>
        <taxon>Pentapetalae</taxon>
        <taxon>asterids</taxon>
        <taxon>lamiids</taxon>
        <taxon>Solanales</taxon>
        <taxon>Solanaceae</taxon>
        <taxon>Solanoideae</taxon>
        <taxon>Solaneae</taxon>
        <taxon>Solanum</taxon>
    </lineage>
</organism>
<dbReference type="GO" id="GO:0009507">
    <property type="term" value="C:chloroplast"/>
    <property type="evidence" value="ECO:0007669"/>
    <property type="project" value="UniProtKB-SubCell"/>
</dbReference>
<evidence type="ECO:0000259" key="12">
    <source>
        <dbReference type="Pfam" id="PF00185"/>
    </source>
</evidence>
<evidence type="ECO:0000256" key="6">
    <source>
        <dbReference type="ARBA" id="ARBA00022605"/>
    </source>
</evidence>
<dbReference type="EMBL" id="JBJKTR010000024">
    <property type="protein sequence ID" value="KAL3321846.1"/>
    <property type="molecule type" value="Genomic_DNA"/>
</dbReference>
<dbReference type="InterPro" id="IPR036901">
    <property type="entry name" value="Asp/Orn_carbamoylTrfase_sf"/>
</dbReference>
<dbReference type="InterPro" id="IPR006130">
    <property type="entry name" value="Asp/Orn_carbamoylTrfase"/>
</dbReference>
<gene>
    <name evidence="14" type="ORF">AABB24_039461</name>
</gene>
<keyword evidence="15" id="KW-1185">Reference proteome</keyword>
<evidence type="ECO:0000256" key="3">
    <source>
        <dbReference type="ARBA" id="ARBA00013007"/>
    </source>
</evidence>
<evidence type="ECO:0000256" key="11">
    <source>
        <dbReference type="RuleBase" id="RU003634"/>
    </source>
</evidence>
<comment type="subcellular location">
    <subcellularLocation>
        <location evidence="1">Plastid</location>
        <location evidence="1">Chloroplast</location>
    </subcellularLocation>
</comment>
<dbReference type="InterPro" id="IPR002292">
    <property type="entry name" value="Orn/put_carbamltrans"/>
</dbReference>
<dbReference type="GO" id="GO:0004585">
    <property type="term" value="F:ornithine carbamoyltransferase activity"/>
    <property type="evidence" value="ECO:0007669"/>
    <property type="project" value="UniProtKB-EC"/>
</dbReference>
<evidence type="ECO:0000256" key="2">
    <source>
        <dbReference type="ARBA" id="ARBA00007805"/>
    </source>
</evidence>
<evidence type="ECO:0000256" key="4">
    <source>
        <dbReference type="ARBA" id="ARBA00022528"/>
    </source>
</evidence>
<evidence type="ECO:0000256" key="5">
    <source>
        <dbReference type="ARBA" id="ARBA00022571"/>
    </source>
</evidence>
<dbReference type="Pfam" id="PF00185">
    <property type="entry name" value="OTCace"/>
    <property type="match status" value="1"/>
</dbReference>
<dbReference type="PANTHER" id="PTHR45753:SF5">
    <property type="entry name" value="ORNITHINE CARBAMOYLTRANSFERASE"/>
    <property type="match status" value="1"/>
</dbReference>
<dbReference type="PANTHER" id="PTHR45753">
    <property type="entry name" value="ORNITHINE CARBAMOYLTRANSFERASE, MITOCHONDRIAL"/>
    <property type="match status" value="1"/>
</dbReference>
<evidence type="ECO:0000313" key="14">
    <source>
        <dbReference type="EMBL" id="KAL3321846.1"/>
    </source>
</evidence>
<dbReference type="InterPro" id="IPR006132">
    <property type="entry name" value="Asp/Orn_carbamoyltranf_P-bd"/>
</dbReference>
<dbReference type="InterPro" id="IPR006131">
    <property type="entry name" value="Asp_carbamoyltransf_Asp/Orn-bd"/>
</dbReference>
<dbReference type="EC" id="2.1.3.3" evidence="3"/>
<accession>A0ABD2QTL6</accession>
<dbReference type="NCBIfam" id="TIGR00658">
    <property type="entry name" value="orni_carb_tr"/>
    <property type="match status" value="1"/>
</dbReference>